<keyword evidence="1" id="KW-0812">Transmembrane</keyword>
<feature type="transmembrane region" description="Helical" evidence="1">
    <location>
        <begin position="430"/>
        <end position="450"/>
    </location>
</feature>
<reference evidence="4" key="1">
    <citation type="submission" date="2013-12" db="EMBL/GenBank/DDBJ databases">
        <title>The complete genome sequence of Methanobacterium sp. BRM9.</title>
        <authorList>
            <consortium name="Pastoral Greenhouse Gas Research Consortium"/>
            <person name="Kelly W.J."/>
            <person name="Leahy S.C."/>
            <person name="Perry R."/>
            <person name="Li D."/>
            <person name="Altermann E."/>
            <person name="Lambie S.C."/>
            <person name="Attwood G.T."/>
        </authorList>
    </citation>
    <scope>NUCLEOTIDE SEQUENCE [LARGE SCALE GENOMIC DNA]</scope>
    <source>
        <strain evidence="4">BRM9</strain>
    </source>
</reference>
<keyword evidence="7" id="KW-1185">Reference proteome</keyword>
<name>A0A089ZAD8_METFO</name>
<dbReference type="STRING" id="2162.BRM9_0106"/>
<evidence type="ECO:0000313" key="4">
    <source>
        <dbReference type="EMBL" id="AIS30937.1"/>
    </source>
</evidence>
<evidence type="ECO:0000313" key="7">
    <source>
        <dbReference type="Proteomes" id="UP000062768"/>
    </source>
</evidence>
<keyword evidence="1" id="KW-1133">Transmembrane helix</keyword>
<feature type="domain" description="Predicted membrane protein YciQ-like C-terminal" evidence="3">
    <location>
        <begin position="281"/>
        <end position="540"/>
    </location>
</feature>
<gene>
    <name evidence="4" type="ORF">BRM9_0106</name>
    <name evidence="5" type="ORF">MB9_0070</name>
</gene>
<dbReference type="Pfam" id="PF09972">
    <property type="entry name" value="DUF2207"/>
    <property type="match status" value="1"/>
</dbReference>
<reference evidence="5" key="2">
    <citation type="submission" date="2014-09" db="EMBL/GenBank/DDBJ databases">
        <authorList>
            <person name="Bishop-Lilly K.A."/>
            <person name="Broomall S.M."/>
            <person name="Chain P.S."/>
            <person name="Chertkov O."/>
            <person name="Coyne S.R."/>
            <person name="Daligault H.E."/>
            <person name="Davenport K.W."/>
            <person name="Erkkila T."/>
            <person name="Frey K.G."/>
            <person name="Gibbons H.S."/>
            <person name="Gu W."/>
            <person name="Jaissle J."/>
            <person name="Johnson S.L."/>
            <person name="Koroleva G.I."/>
            <person name="Ladner J.T."/>
            <person name="Lo C.-C."/>
            <person name="Minogue T.D."/>
            <person name="Munk C."/>
            <person name="Palacios G.F."/>
            <person name="Redden C.L."/>
            <person name="Rosenzweig C.N."/>
            <person name="Scholz M.B."/>
            <person name="Teshima H."/>
            <person name="Xu Y."/>
        </authorList>
    </citation>
    <scope>NUCLEOTIDE SEQUENCE</scope>
    <source>
        <strain evidence="5">Mb9</strain>
    </source>
</reference>
<evidence type="ECO:0008006" key="8">
    <source>
        <dbReference type="Google" id="ProtNLM"/>
    </source>
</evidence>
<protein>
    <recommendedName>
        <fullName evidence="8">DUF2207 domain-containing protein</fullName>
    </recommendedName>
</protein>
<organism evidence="4 6">
    <name type="scientific">Methanobacterium formicicum</name>
    <dbReference type="NCBI Taxonomy" id="2162"/>
    <lineage>
        <taxon>Archaea</taxon>
        <taxon>Methanobacteriati</taxon>
        <taxon>Methanobacteriota</taxon>
        <taxon>Methanomada group</taxon>
        <taxon>Methanobacteria</taxon>
        <taxon>Methanobacteriales</taxon>
        <taxon>Methanobacteriaceae</taxon>
        <taxon>Methanobacterium</taxon>
    </lineage>
</organism>
<evidence type="ECO:0000313" key="5">
    <source>
        <dbReference type="EMBL" id="CEL23726.1"/>
    </source>
</evidence>
<feature type="transmembrane region" description="Helical" evidence="1">
    <location>
        <begin position="456"/>
        <end position="477"/>
    </location>
</feature>
<evidence type="ECO:0000259" key="2">
    <source>
        <dbReference type="Pfam" id="PF09972"/>
    </source>
</evidence>
<dbReference type="KEGG" id="mfc:BRM9_0106"/>
<evidence type="ECO:0000259" key="3">
    <source>
        <dbReference type="Pfam" id="PF20990"/>
    </source>
</evidence>
<sequence>MDKKNFIIRTVLISLILISFSGLAFAEDRSYSIPSLDMDLFLQNDGSIHVKETIHYSFSGTYNGVYRDIPLKNGQILQNLKVSTNGAYSSPEIIDQGTSKRIKIYLYSDAAKTTPITSKDVDVTLEYDLSHVLRFYNDIVELQYKLVGENWDVDIGQLNARIHAPSSDGVKYWLNPPYYAKNSSWQGNTLEVTSKTVPSGDYFEVRMALPKGQFSSNPTNGTILNQDALNQIEQIQNNYQNQLNFKGTLYSILALLMLLGIFIPVIIYFRYGREPKIDYQAEYERDIPTDDPPALVNAICGPGFSKKIGEPDMDGFKATIMDLIDRKYLLIEKEPSSQEGYGFDDSLFLKVNPGKDKSTLKGFEQDVLNFLEEFADEGLISLDQISADLSNRETAKSFRETYMDWRAGIKDEYLTDDQLGKIFNKKGDTYLKIFGIVGIVVAGIVFFFTITDPLPAASYALVASIVLGLVSIISLLLPQKVGGQWTTYGEEYDAKWHNFKKYIQDFSLIKEYPPESVAIWNKYLVYATALGAAEAVKKAMELYLPSDQLEGSDIYLFHYYGGYALLSSSLDTGITTATSGSGGDFGGVGDIGGGDIGGGGGAF</sequence>
<dbReference type="Pfam" id="PF20990">
    <property type="entry name" value="DUF2207_C"/>
    <property type="match status" value="1"/>
</dbReference>
<feature type="transmembrane region" description="Helical" evidence="1">
    <location>
        <begin position="249"/>
        <end position="269"/>
    </location>
</feature>
<evidence type="ECO:0000256" key="1">
    <source>
        <dbReference type="SAM" id="Phobius"/>
    </source>
</evidence>
<dbReference type="OrthoDB" id="137138at2157"/>
<dbReference type="EMBL" id="CP006933">
    <property type="protein sequence ID" value="AIS30937.1"/>
    <property type="molecule type" value="Genomic_DNA"/>
</dbReference>
<dbReference type="EMBL" id="LN734822">
    <property type="protein sequence ID" value="CEL23726.1"/>
    <property type="molecule type" value="Genomic_DNA"/>
</dbReference>
<feature type="domain" description="DUF2207" evidence="2">
    <location>
        <begin position="32"/>
        <end position="208"/>
    </location>
</feature>
<dbReference type="Proteomes" id="UP000062768">
    <property type="component" value="Chromosome I"/>
</dbReference>
<dbReference type="InterPro" id="IPR048389">
    <property type="entry name" value="YciQ-like_C"/>
</dbReference>
<dbReference type="AlphaFoldDB" id="A0A089ZAD8"/>
<proteinExistence type="predicted"/>
<accession>A0A089ZAD8</accession>
<evidence type="ECO:0000313" key="6">
    <source>
        <dbReference type="Proteomes" id="UP000029661"/>
    </source>
</evidence>
<dbReference type="PATRIC" id="fig|2162.10.peg.71"/>
<dbReference type="Proteomes" id="UP000029661">
    <property type="component" value="Chromosome"/>
</dbReference>
<dbReference type="InterPro" id="IPR018702">
    <property type="entry name" value="DUF2207"/>
</dbReference>
<keyword evidence="1" id="KW-0472">Membrane</keyword>